<comment type="caution">
    <text evidence="2">The sequence shown here is derived from an EMBL/GenBank/DDBJ whole genome shotgun (WGS) entry which is preliminary data.</text>
</comment>
<protein>
    <submittedName>
        <fullName evidence="2">Uncharacterized protein</fullName>
    </submittedName>
</protein>
<name>A0A6D2I0G0_9BRAS</name>
<reference evidence="2" key="1">
    <citation type="submission" date="2020-01" db="EMBL/GenBank/DDBJ databases">
        <authorList>
            <person name="Mishra B."/>
        </authorList>
    </citation>
    <scope>NUCLEOTIDE SEQUENCE [LARGE SCALE GENOMIC DNA]</scope>
</reference>
<dbReference type="AlphaFoldDB" id="A0A6D2I0G0"/>
<dbReference type="Proteomes" id="UP000467841">
    <property type="component" value="Unassembled WGS sequence"/>
</dbReference>
<keyword evidence="3" id="KW-1185">Reference proteome</keyword>
<organism evidence="2 3">
    <name type="scientific">Microthlaspi erraticum</name>
    <dbReference type="NCBI Taxonomy" id="1685480"/>
    <lineage>
        <taxon>Eukaryota</taxon>
        <taxon>Viridiplantae</taxon>
        <taxon>Streptophyta</taxon>
        <taxon>Embryophyta</taxon>
        <taxon>Tracheophyta</taxon>
        <taxon>Spermatophyta</taxon>
        <taxon>Magnoliopsida</taxon>
        <taxon>eudicotyledons</taxon>
        <taxon>Gunneridae</taxon>
        <taxon>Pentapetalae</taxon>
        <taxon>rosids</taxon>
        <taxon>malvids</taxon>
        <taxon>Brassicales</taxon>
        <taxon>Brassicaceae</taxon>
        <taxon>Coluteocarpeae</taxon>
        <taxon>Microthlaspi</taxon>
    </lineage>
</organism>
<accession>A0A6D2I0G0</accession>
<evidence type="ECO:0000313" key="2">
    <source>
        <dbReference type="EMBL" id="CAA7018707.1"/>
    </source>
</evidence>
<feature type="region of interest" description="Disordered" evidence="1">
    <location>
        <begin position="1"/>
        <end position="42"/>
    </location>
</feature>
<feature type="compositionally biased region" description="Basic and acidic residues" evidence="1">
    <location>
        <begin position="7"/>
        <end position="20"/>
    </location>
</feature>
<proteinExistence type="predicted"/>
<dbReference type="EMBL" id="CACVBM020000410">
    <property type="protein sequence ID" value="CAA7018707.1"/>
    <property type="molecule type" value="Genomic_DNA"/>
</dbReference>
<sequence>MQAQQKKTQEKVDGMARRDDEEPLDSAAAAANGTMNRPTRVGKRAAFELEQINRRLEEFDSKVHHATSSAPELTKALADTQKSPLTRRIRRIYQYDSV</sequence>
<evidence type="ECO:0000313" key="3">
    <source>
        <dbReference type="Proteomes" id="UP000467841"/>
    </source>
</evidence>
<gene>
    <name evidence="2" type="ORF">MERR_LOCUS5942</name>
</gene>
<evidence type="ECO:0000256" key="1">
    <source>
        <dbReference type="SAM" id="MobiDB-lite"/>
    </source>
</evidence>